<feature type="region of interest" description="Disordered" evidence="2">
    <location>
        <begin position="286"/>
        <end position="306"/>
    </location>
</feature>
<keyword evidence="4" id="KW-1185">Reference proteome</keyword>
<dbReference type="GeneID" id="31357886"/>
<organism evidence="3 4">
    <name type="scientific">Heterostelium pallidum (strain ATCC 26659 / Pp 5 / PN500)</name>
    <name type="common">Cellular slime mold</name>
    <name type="synonym">Polysphondylium pallidum</name>
    <dbReference type="NCBI Taxonomy" id="670386"/>
    <lineage>
        <taxon>Eukaryota</taxon>
        <taxon>Amoebozoa</taxon>
        <taxon>Evosea</taxon>
        <taxon>Eumycetozoa</taxon>
        <taxon>Dictyostelia</taxon>
        <taxon>Acytosteliales</taxon>
        <taxon>Acytosteliaceae</taxon>
        <taxon>Heterostelium</taxon>
    </lineage>
</organism>
<sequence length="359" mass="42799">MNIVKDNLILREMRVQTKEFEHRLNDIDRVYYKTNSKVGSIEQRVQDLYQRIIENDKRLNEIKNKSNDLNIEIDISNAIMEHKEYYLNNLNTLYIATKETIEKVTKERDRLANDFLIKNDEFNKWQDEHSNYDAIREIKVKEEIELDELKLINLQMESKMNQTRTTQQKSKELDMEIKKWKEIVEDNEYKLNSRYEQSESLIKEINDTTEQINTLQNEIESIQKKIEEHQMQQQQQQLLQQQPKKRNQKMLPLHNNQVQSLKSSVKNNNNNNNTTNINATILNKAHLQQTQQQQHQHQQQPSSNNVTKMANVTTSWNKQSFLSGQHNFLVPIQHHQQQNHINDITTNKINSKSVLLSKK</sequence>
<reference evidence="3 4" key="1">
    <citation type="journal article" date="2011" name="Genome Res.">
        <title>Phylogeny-wide analysis of social amoeba genomes highlights ancient origins for complex intercellular communication.</title>
        <authorList>
            <person name="Heidel A.J."/>
            <person name="Lawal H.M."/>
            <person name="Felder M."/>
            <person name="Schilde C."/>
            <person name="Helps N.R."/>
            <person name="Tunggal B."/>
            <person name="Rivero F."/>
            <person name="John U."/>
            <person name="Schleicher M."/>
            <person name="Eichinger L."/>
            <person name="Platzer M."/>
            <person name="Noegel A.A."/>
            <person name="Schaap P."/>
            <person name="Gloeckner G."/>
        </authorList>
    </citation>
    <scope>NUCLEOTIDE SEQUENCE [LARGE SCALE GENOMIC DNA]</scope>
    <source>
        <strain evidence="4">ATCC 26659 / Pp 5 / PN500</strain>
    </source>
</reference>
<dbReference type="EMBL" id="ADBJ01000008">
    <property type="protein sequence ID" value="EFA85358.1"/>
    <property type="molecule type" value="Genomic_DNA"/>
</dbReference>
<dbReference type="RefSeq" id="XP_020437467.1">
    <property type="nucleotide sequence ID" value="XM_020573350.1"/>
</dbReference>
<evidence type="ECO:0000256" key="1">
    <source>
        <dbReference type="SAM" id="Coils"/>
    </source>
</evidence>
<gene>
    <name evidence="3" type="ORF">PPL_02361</name>
</gene>
<dbReference type="InParanoid" id="D3B234"/>
<keyword evidence="1" id="KW-0175">Coiled coil</keyword>
<accession>D3B234</accession>
<feature type="coiled-coil region" evidence="1">
    <location>
        <begin position="198"/>
        <end position="239"/>
    </location>
</feature>
<name>D3B234_HETP5</name>
<feature type="compositionally biased region" description="Low complexity" evidence="2">
    <location>
        <begin position="286"/>
        <end position="300"/>
    </location>
</feature>
<evidence type="ECO:0000313" key="4">
    <source>
        <dbReference type="Proteomes" id="UP000001396"/>
    </source>
</evidence>
<dbReference type="AlphaFoldDB" id="D3B234"/>
<dbReference type="OMA" id="QQNHIND"/>
<comment type="caution">
    <text evidence="3">The sequence shown here is derived from an EMBL/GenBank/DDBJ whole genome shotgun (WGS) entry which is preliminary data.</text>
</comment>
<dbReference type="Proteomes" id="UP000001396">
    <property type="component" value="Unassembled WGS sequence"/>
</dbReference>
<evidence type="ECO:0000256" key="2">
    <source>
        <dbReference type="SAM" id="MobiDB-lite"/>
    </source>
</evidence>
<proteinExistence type="predicted"/>
<protein>
    <submittedName>
        <fullName evidence="3">Uncharacterized protein</fullName>
    </submittedName>
</protein>
<evidence type="ECO:0000313" key="3">
    <source>
        <dbReference type="EMBL" id="EFA85358.1"/>
    </source>
</evidence>